<sequence>MDEKILEKIRQLKMRPKCYFVFKTALLIILVAVAFIAVLFLSSFLMFCMCCSGIFFIGILALIFLLIIFMEKITSEVSYRKPLVYSLLFMIILILVFSSAINRMKFHERIERRNLPMIRRIYKVPRPEFEIKSKRMMY</sequence>
<dbReference type="Proteomes" id="UP000177740">
    <property type="component" value="Unassembled WGS sequence"/>
</dbReference>
<evidence type="ECO:0000313" key="3">
    <source>
        <dbReference type="Proteomes" id="UP000177740"/>
    </source>
</evidence>
<gene>
    <name evidence="2" type="ORF">A2365_01840</name>
</gene>
<dbReference type="AlphaFoldDB" id="A0A1G2EQP8"/>
<accession>A0A1G2EQP8</accession>
<evidence type="ECO:0000256" key="1">
    <source>
        <dbReference type="SAM" id="Phobius"/>
    </source>
</evidence>
<dbReference type="STRING" id="1801677.A2365_01840"/>
<keyword evidence="1" id="KW-0472">Membrane</keyword>
<feature type="transmembrane region" description="Helical" evidence="1">
    <location>
        <begin position="20"/>
        <end position="38"/>
    </location>
</feature>
<keyword evidence="1" id="KW-0812">Transmembrane</keyword>
<proteinExistence type="predicted"/>
<feature type="transmembrane region" description="Helical" evidence="1">
    <location>
        <begin position="44"/>
        <end position="70"/>
    </location>
</feature>
<dbReference type="EMBL" id="MHMM01000005">
    <property type="protein sequence ID" value="OGZ27588.1"/>
    <property type="molecule type" value="Genomic_DNA"/>
</dbReference>
<organism evidence="2 3">
    <name type="scientific">Candidatus Nealsonbacteria bacterium RIFOXYB1_FULL_40_15</name>
    <dbReference type="NCBI Taxonomy" id="1801677"/>
    <lineage>
        <taxon>Bacteria</taxon>
        <taxon>Candidatus Nealsoniibacteriota</taxon>
    </lineage>
</organism>
<comment type="caution">
    <text evidence="2">The sequence shown here is derived from an EMBL/GenBank/DDBJ whole genome shotgun (WGS) entry which is preliminary data.</text>
</comment>
<feature type="transmembrane region" description="Helical" evidence="1">
    <location>
        <begin position="82"/>
        <end position="101"/>
    </location>
</feature>
<reference evidence="2 3" key="1">
    <citation type="journal article" date="2016" name="Nat. Commun.">
        <title>Thousands of microbial genomes shed light on interconnected biogeochemical processes in an aquifer system.</title>
        <authorList>
            <person name="Anantharaman K."/>
            <person name="Brown C.T."/>
            <person name="Hug L.A."/>
            <person name="Sharon I."/>
            <person name="Castelle C.J."/>
            <person name="Probst A.J."/>
            <person name="Thomas B.C."/>
            <person name="Singh A."/>
            <person name="Wilkins M.J."/>
            <person name="Karaoz U."/>
            <person name="Brodie E.L."/>
            <person name="Williams K.H."/>
            <person name="Hubbard S.S."/>
            <person name="Banfield J.F."/>
        </authorList>
    </citation>
    <scope>NUCLEOTIDE SEQUENCE [LARGE SCALE GENOMIC DNA]</scope>
</reference>
<name>A0A1G2EQP8_9BACT</name>
<protein>
    <submittedName>
        <fullName evidence="2">Uncharacterized protein</fullName>
    </submittedName>
</protein>
<evidence type="ECO:0000313" key="2">
    <source>
        <dbReference type="EMBL" id="OGZ27588.1"/>
    </source>
</evidence>
<keyword evidence="1" id="KW-1133">Transmembrane helix</keyword>